<accession>A0A9J5X076</accession>
<feature type="region of interest" description="Disordered" evidence="1">
    <location>
        <begin position="1"/>
        <end position="59"/>
    </location>
</feature>
<comment type="caution">
    <text evidence="2">The sequence shown here is derived from an EMBL/GenBank/DDBJ whole genome shotgun (WGS) entry which is preliminary data.</text>
</comment>
<evidence type="ECO:0000313" key="2">
    <source>
        <dbReference type="EMBL" id="KAG5581585.1"/>
    </source>
</evidence>
<sequence>MAIMWRDKKKKAQGLAVKTNNVQKEEEEDEENRKKGKQERSRRGLAGGFPPVLVPTKIG</sequence>
<gene>
    <name evidence="2" type="ORF">H5410_052212</name>
</gene>
<evidence type="ECO:0000256" key="1">
    <source>
        <dbReference type="SAM" id="MobiDB-lite"/>
    </source>
</evidence>
<dbReference type="Proteomes" id="UP000824120">
    <property type="component" value="Chromosome 10"/>
</dbReference>
<organism evidence="2 3">
    <name type="scientific">Solanum commersonii</name>
    <name type="common">Commerson's wild potato</name>
    <name type="synonym">Commerson's nightshade</name>
    <dbReference type="NCBI Taxonomy" id="4109"/>
    <lineage>
        <taxon>Eukaryota</taxon>
        <taxon>Viridiplantae</taxon>
        <taxon>Streptophyta</taxon>
        <taxon>Embryophyta</taxon>
        <taxon>Tracheophyta</taxon>
        <taxon>Spermatophyta</taxon>
        <taxon>Magnoliopsida</taxon>
        <taxon>eudicotyledons</taxon>
        <taxon>Gunneridae</taxon>
        <taxon>Pentapetalae</taxon>
        <taxon>asterids</taxon>
        <taxon>lamiids</taxon>
        <taxon>Solanales</taxon>
        <taxon>Solanaceae</taxon>
        <taxon>Solanoideae</taxon>
        <taxon>Solaneae</taxon>
        <taxon>Solanum</taxon>
    </lineage>
</organism>
<dbReference type="AlphaFoldDB" id="A0A9J5X076"/>
<proteinExistence type="predicted"/>
<keyword evidence="3" id="KW-1185">Reference proteome</keyword>
<name>A0A9J5X076_SOLCO</name>
<reference evidence="2 3" key="1">
    <citation type="submission" date="2020-09" db="EMBL/GenBank/DDBJ databases">
        <title>De no assembly of potato wild relative species, Solanum commersonii.</title>
        <authorList>
            <person name="Cho K."/>
        </authorList>
    </citation>
    <scope>NUCLEOTIDE SEQUENCE [LARGE SCALE GENOMIC DNA]</scope>
    <source>
        <strain evidence="2">LZ3.2</strain>
        <tissue evidence="2">Leaf</tissue>
    </source>
</reference>
<protein>
    <submittedName>
        <fullName evidence="2">Uncharacterized protein</fullName>
    </submittedName>
</protein>
<evidence type="ECO:0000313" key="3">
    <source>
        <dbReference type="Proteomes" id="UP000824120"/>
    </source>
</evidence>
<dbReference type="EMBL" id="JACXVP010000010">
    <property type="protein sequence ID" value="KAG5581585.1"/>
    <property type="molecule type" value="Genomic_DNA"/>
</dbReference>